<dbReference type="Proteomes" id="UP000193179">
    <property type="component" value="Chromosome"/>
</dbReference>
<reference evidence="2" key="2">
    <citation type="submission" date="2023-09" db="EMBL/GenBank/DDBJ databases">
        <title>Ecological and genomic based identification of the Bifidobacterium adolescentis prototype of the healthy human gut microbiota.</title>
        <authorList>
            <person name="Lugli G.A."/>
            <person name="Argentini C."/>
            <person name="Tarracchini C."/>
            <person name="Fontana F."/>
            <person name="Alessandri G."/>
            <person name="Mancabelli L."/>
            <person name="Milani C."/>
            <person name="Turroni F."/>
            <person name="Ventura M."/>
        </authorList>
    </citation>
    <scope>NUCLEOTIDE SEQUENCE</scope>
    <source>
        <strain evidence="2">703B</strain>
    </source>
</reference>
<organism evidence="2 3">
    <name type="scientific">Bifidobacterium adolescentis</name>
    <dbReference type="NCBI Taxonomy" id="1680"/>
    <lineage>
        <taxon>Bacteria</taxon>
        <taxon>Bacillati</taxon>
        <taxon>Actinomycetota</taxon>
        <taxon>Actinomycetes</taxon>
        <taxon>Bifidobacteriales</taxon>
        <taxon>Bifidobacteriaceae</taxon>
        <taxon>Bifidobacterium</taxon>
    </lineage>
</organism>
<evidence type="ECO:0000256" key="1">
    <source>
        <dbReference type="SAM" id="Phobius"/>
    </source>
</evidence>
<evidence type="ECO:0000313" key="3">
    <source>
        <dbReference type="Proteomes" id="UP000193179"/>
    </source>
</evidence>
<sequence length="165" mass="19468">MTLLVVVFDWLMSERFVAMAHTLDGMKADGNVADRREAQGGRRKTDRFGLNMRRWAAQHESYIDTALMQGEAPQRLLDWHLRKLQWLQHERLIHLIVLFITIALFLTSLAFVVLVPSTLPVSLVVYLILLVLLIFYLRHYFFLENTVQHWYHIAEELHDRAEEAR</sequence>
<keyword evidence="1" id="KW-0472">Membrane</keyword>
<protein>
    <submittedName>
        <fullName evidence="2">Uncharacterized protein</fullName>
    </submittedName>
</protein>
<keyword evidence="1" id="KW-0812">Transmembrane</keyword>
<proteinExistence type="predicted"/>
<gene>
    <name evidence="2" type="ORF">B0703_10115</name>
</gene>
<dbReference type="EMBL" id="CP133648">
    <property type="protein sequence ID" value="WNE85304.1"/>
    <property type="molecule type" value="Genomic_DNA"/>
</dbReference>
<name>A0AAF0VDP3_BIFAD</name>
<dbReference type="RefSeq" id="WP_085347028.1">
    <property type="nucleotide sequence ID" value="NZ_CP133648.1"/>
</dbReference>
<reference evidence="2" key="1">
    <citation type="journal article" date="2016" name="Sci. Rep.">
        <title>Evaluation of genetic diversity among strains of the human gut commensal Bifidobacterium adolescentis.</title>
        <authorList>
            <person name="Duranti S."/>
            <person name="Milani C."/>
            <person name="Lugli G.A."/>
            <person name="Mancabelli L."/>
            <person name="Turroni F."/>
            <person name="Ferrario C."/>
            <person name="Mangifesta M."/>
            <person name="Viappiani A."/>
            <person name="Sanchez B."/>
            <person name="Margolles A."/>
            <person name="van Sinderen D."/>
            <person name="Ventura M."/>
        </authorList>
    </citation>
    <scope>NUCLEOTIDE SEQUENCE</scope>
    <source>
        <strain evidence="2">703B</strain>
    </source>
</reference>
<evidence type="ECO:0000313" key="2">
    <source>
        <dbReference type="EMBL" id="WNE85304.1"/>
    </source>
</evidence>
<accession>A0AAF0VDP3</accession>
<keyword evidence="1" id="KW-1133">Transmembrane helix</keyword>
<feature type="transmembrane region" description="Helical" evidence="1">
    <location>
        <begin position="119"/>
        <end position="137"/>
    </location>
</feature>
<dbReference type="AlphaFoldDB" id="A0AAF0VDP3"/>
<feature type="transmembrane region" description="Helical" evidence="1">
    <location>
        <begin position="92"/>
        <end position="113"/>
    </location>
</feature>